<sequence length="187" mass="21897">MIKGLRRGNKQAFEELFLAFFEPLCGYALGITSDRQASECAVQETFLRLWERCETITDDMNIKAWLFKSVRNRCLDLLRHSAMRDKYQQDIITDMKLEESLNTYEERYADDEALIAKVNREVQRLPDPIRETYLLHRQDGLTYSEISEVLGLPQKTIESRISKALKLLRERLDRGNLYSVKTKKISG</sequence>
<dbReference type="SUPFAM" id="SSF88659">
    <property type="entry name" value="Sigma3 and sigma4 domains of RNA polymerase sigma factors"/>
    <property type="match status" value="1"/>
</dbReference>
<gene>
    <name evidence="7" type="ORF">CYPRO_2635</name>
</gene>
<dbReference type="KEGG" id="cprv:CYPRO_2635"/>
<evidence type="ECO:0000256" key="2">
    <source>
        <dbReference type="ARBA" id="ARBA00023015"/>
    </source>
</evidence>
<dbReference type="SUPFAM" id="SSF88946">
    <property type="entry name" value="Sigma2 domain of RNA polymerase sigma factors"/>
    <property type="match status" value="1"/>
</dbReference>
<dbReference type="GO" id="GO:0016987">
    <property type="term" value="F:sigma factor activity"/>
    <property type="evidence" value="ECO:0007669"/>
    <property type="project" value="UniProtKB-KW"/>
</dbReference>
<accession>A0A345UN25</accession>
<dbReference type="OrthoDB" id="1100095at2"/>
<evidence type="ECO:0000259" key="6">
    <source>
        <dbReference type="Pfam" id="PF08281"/>
    </source>
</evidence>
<dbReference type="InterPro" id="IPR014284">
    <property type="entry name" value="RNA_pol_sigma-70_dom"/>
</dbReference>
<keyword evidence="8" id="KW-1185">Reference proteome</keyword>
<dbReference type="Gene3D" id="1.10.1740.10">
    <property type="match status" value="1"/>
</dbReference>
<dbReference type="Pfam" id="PF04542">
    <property type="entry name" value="Sigma70_r2"/>
    <property type="match status" value="1"/>
</dbReference>
<dbReference type="AlphaFoldDB" id="A0A345UN25"/>
<dbReference type="Gene3D" id="1.10.10.10">
    <property type="entry name" value="Winged helix-like DNA-binding domain superfamily/Winged helix DNA-binding domain"/>
    <property type="match status" value="1"/>
</dbReference>
<keyword evidence="2" id="KW-0805">Transcription regulation</keyword>
<name>A0A345UN25_9BACT</name>
<organism evidence="7 8">
    <name type="scientific">Cyclonatronum proteinivorum</name>
    <dbReference type="NCBI Taxonomy" id="1457365"/>
    <lineage>
        <taxon>Bacteria</taxon>
        <taxon>Pseudomonadati</taxon>
        <taxon>Balneolota</taxon>
        <taxon>Balneolia</taxon>
        <taxon>Balneolales</taxon>
        <taxon>Cyclonatronaceae</taxon>
        <taxon>Cyclonatronum</taxon>
    </lineage>
</organism>
<dbReference type="Proteomes" id="UP000254808">
    <property type="component" value="Chromosome"/>
</dbReference>
<keyword evidence="4" id="KW-0804">Transcription</keyword>
<dbReference type="PANTHER" id="PTHR43133">
    <property type="entry name" value="RNA POLYMERASE ECF-TYPE SIGMA FACTO"/>
    <property type="match status" value="1"/>
</dbReference>
<evidence type="ECO:0000256" key="4">
    <source>
        <dbReference type="ARBA" id="ARBA00023163"/>
    </source>
</evidence>
<dbReference type="PANTHER" id="PTHR43133:SF46">
    <property type="entry name" value="RNA POLYMERASE SIGMA-70 FACTOR ECF SUBFAMILY"/>
    <property type="match status" value="1"/>
</dbReference>
<reference evidence="7 8" key="1">
    <citation type="submission" date="2018-03" db="EMBL/GenBank/DDBJ databases">
        <title>Phenotypic and genomic properties of Cyclonatronum proteinivorum gen. nov., sp. nov., a haloalkaliphilic bacteroidete from soda lakes possessing Na+-translocating rhodopsin.</title>
        <authorList>
            <person name="Toshchakov S.V."/>
            <person name="Korzhenkov A."/>
            <person name="Samarov N.I."/>
            <person name="Kublanov I.V."/>
            <person name="Muntyan M.S."/>
            <person name="Sorokin D.Y."/>
        </authorList>
    </citation>
    <scope>NUCLEOTIDE SEQUENCE [LARGE SCALE GENOMIC DNA]</scope>
    <source>
        <strain evidence="7 8">Omega</strain>
    </source>
</reference>
<dbReference type="NCBIfam" id="TIGR02937">
    <property type="entry name" value="sigma70-ECF"/>
    <property type="match status" value="1"/>
</dbReference>
<dbReference type="InterPro" id="IPR039425">
    <property type="entry name" value="RNA_pol_sigma-70-like"/>
</dbReference>
<dbReference type="Pfam" id="PF08281">
    <property type="entry name" value="Sigma70_r4_2"/>
    <property type="match status" value="1"/>
</dbReference>
<proteinExistence type="inferred from homology"/>
<evidence type="ECO:0000313" key="7">
    <source>
        <dbReference type="EMBL" id="AXJ01877.1"/>
    </source>
</evidence>
<comment type="similarity">
    <text evidence="1">Belongs to the sigma-70 factor family. ECF subfamily.</text>
</comment>
<dbReference type="InterPro" id="IPR014327">
    <property type="entry name" value="RNA_pol_sigma70_bacteroid"/>
</dbReference>
<dbReference type="GO" id="GO:0003677">
    <property type="term" value="F:DNA binding"/>
    <property type="evidence" value="ECO:0007669"/>
    <property type="project" value="InterPro"/>
</dbReference>
<dbReference type="GO" id="GO:0006352">
    <property type="term" value="P:DNA-templated transcription initiation"/>
    <property type="evidence" value="ECO:0007669"/>
    <property type="project" value="InterPro"/>
</dbReference>
<dbReference type="InterPro" id="IPR036388">
    <property type="entry name" value="WH-like_DNA-bd_sf"/>
</dbReference>
<dbReference type="InterPro" id="IPR013249">
    <property type="entry name" value="RNA_pol_sigma70_r4_t2"/>
</dbReference>
<feature type="domain" description="RNA polymerase sigma factor 70 region 4 type 2" evidence="6">
    <location>
        <begin position="120"/>
        <end position="168"/>
    </location>
</feature>
<dbReference type="RefSeq" id="WP_124245622.1">
    <property type="nucleotide sequence ID" value="NZ_CP027806.1"/>
</dbReference>
<dbReference type="CDD" id="cd06171">
    <property type="entry name" value="Sigma70_r4"/>
    <property type="match status" value="1"/>
</dbReference>
<dbReference type="InterPro" id="IPR007627">
    <property type="entry name" value="RNA_pol_sigma70_r2"/>
</dbReference>
<evidence type="ECO:0000313" key="8">
    <source>
        <dbReference type="Proteomes" id="UP000254808"/>
    </source>
</evidence>
<dbReference type="InterPro" id="IPR013324">
    <property type="entry name" value="RNA_pol_sigma_r3/r4-like"/>
</dbReference>
<keyword evidence="3" id="KW-0731">Sigma factor</keyword>
<dbReference type="EMBL" id="CP027806">
    <property type="protein sequence ID" value="AXJ01877.1"/>
    <property type="molecule type" value="Genomic_DNA"/>
</dbReference>
<evidence type="ECO:0000259" key="5">
    <source>
        <dbReference type="Pfam" id="PF04542"/>
    </source>
</evidence>
<protein>
    <submittedName>
        <fullName evidence="7">RNA polymerase sigma-70 factor, ECF subfamily</fullName>
    </submittedName>
</protein>
<evidence type="ECO:0000256" key="1">
    <source>
        <dbReference type="ARBA" id="ARBA00010641"/>
    </source>
</evidence>
<evidence type="ECO:0000256" key="3">
    <source>
        <dbReference type="ARBA" id="ARBA00023082"/>
    </source>
</evidence>
<dbReference type="InterPro" id="IPR013325">
    <property type="entry name" value="RNA_pol_sigma_r2"/>
</dbReference>
<feature type="domain" description="RNA polymerase sigma-70 region 2" evidence="5">
    <location>
        <begin position="23"/>
        <end position="80"/>
    </location>
</feature>
<dbReference type="NCBIfam" id="TIGR02985">
    <property type="entry name" value="Sig70_bacteroi1"/>
    <property type="match status" value="1"/>
</dbReference>